<proteinExistence type="predicted"/>
<keyword evidence="1" id="KW-0547">Nucleotide-binding</keyword>
<dbReference type="GO" id="GO:0004386">
    <property type="term" value="F:helicase activity"/>
    <property type="evidence" value="ECO:0007669"/>
    <property type="project" value="UniProtKB-KW"/>
</dbReference>
<keyword evidence="1" id="KW-0347">Helicase</keyword>
<evidence type="ECO:0000313" key="1">
    <source>
        <dbReference type="EMBL" id="DAF95466.1"/>
    </source>
</evidence>
<keyword evidence="1" id="KW-0378">Hydrolase</keyword>
<organism evidence="1">
    <name type="scientific">Myoviridae sp. ctCo31</name>
    <dbReference type="NCBI Taxonomy" id="2825053"/>
    <lineage>
        <taxon>Viruses</taxon>
        <taxon>Duplodnaviria</taxon>
        <taxon>Heunggongvirae</taxon>
        <taxon>Uroviricota</taxon>
        <taxon>Caudoviricetes</taxon>
    </lineage>
</organism>
<sequence>MDYFNDAESRYQSYIQKVDKIPFQLDILNKITNGGVERKTLNLVMAGTNVGKSIWLVNMASQYVQQGYNVLYI</sequence>
<dbReference type="Gene3D" id="3.40.50.300">
    <property type="entry name" value="P-loop containing nucleotide triphosphate hydrolases"/>
    <property type="match status" value="1"/>
</dbReference>
<dbReference type="InterPro" id="IPR027417">
    <property type="entry name" value="P-loop_NTPase"/>
</dbReference>
<protein>
    <submittedName>
        <fullName evidence="1">DnaB-like replicative helicase</fullName>
    </submittedName>
</protein>
<accession>A0A8S5UM28</accession>
<dbReference type="EMBL" id="BK016109">
    <property type="protein sequence ID" value="DAF95466.1"/>
    <property type="molecule type" value="Genomic_DNA"/>
</dbReference>
<reference evidence="1" key="1">
    <citation type="journal article" date="2021" name="Proc. Natl. Acad. Sci. U.S.A.">
        <title>A Catalog of Tens of Thousands of Viruses from Human Metagenomes Reveals Hidden Associations with Chronic Diseases.</title>
        <authorList>
            <person name="Tisza M.J."/>
            <person name="Buck C.B."/>
        </authorList>
    </citation>
    <scope>NUCLEOTIDE SEQUENCE</scope>
    <source>
        <strain evidence="1">CtCo31</strain>
    </source>
</reference>
<keyword evidence="1" id="KW-0067">ATP-binding</keyword>
<dbReference type="SUPFAM" id="SSF52540">
    <property type="entry name" value="P-loop containing nucleoside triphosphate hydrolases"/>
    <property type="match status" value="1"/>
</dbReference>
<name>A0A8S5UM28_9CAUD</name>